<dbReference type="Proteomes" id="UP000886998">
    <property type="component" value="Unassembled WGS sequence"/>
</dbReference>
<protein>
    <submittedName>
        <fullName evidence="2">DNA polymerase</fullName>
    </submittedName>
</protein>
<comment type="caution">
    <text evidence="2">The sequence shown here is derived from an EMBL/GenBank/DDBJ whole genome shotgun (WGS) entry which is preliminary data.</text>
</comment>
<sequence length="231" mass="26678">MENFNVGRDPSQGWVIWVETLNEAFYKCRDPKKYSISRKTKNIDEYKSTTCATVKMLQKYPEKSGEYIEYTYSRADIAAKETLKWIMYVDDVKYPWIPNAGTRGCGNLLRVGEKETFTQPLSDKSIQDCFSNNPLSLHEMPQRTLIFLQHPPKNRTLYEHYWNGELLSSGIPVKDSIDPAKEEPENDLGTESENHCLCKENCDLRNHAIGVYFIKDQMKGTNHIDQVPPVS</sequence>
<keyword evidence="3" id="KW-1185">Reference proteome</keyword>
<evidence type="ECO:0000313" key="2">
    <source>
        <dbReference type="EMBL" id="GFY61829.1"/>
    </source>
</evidence>
<reference evidence="2" key="1">
    <citation type="submission" date="2020-08" db="EMBL/GenBank/DDBJ databases">
        <title>Multicomponent nature underlies the extraordinary mechanical properties of spider dragline silk.</title>
        <authorList>
            <person name="Kono N."/>
            <person name="Nakamura H."/>
            <person name="Mori M."/>
            <person name="Yoshida Y."/>
            <person name="Ohtoshi R."/>
            <person name="Malay A.D."/>
            <person name="Moran D.A.P."/>
            <person name="Tomita M."/>
            <person name="Numata K."/>
            <person name="Arakawa K."/>
        </authorList>
    </citation>
    <scope>NUCLEOTIDE SEQUENCE</scope>
</reference>
<accession>A0A8X6Y2P7</accession>
<dbReference type="EMBL" id="BMAV01013820">
    <property type="protein sequence ID" value="GFY61829.1"/>
    <property type="molecule type" value="Genomic_DNA"/>
</dbReference>
<feature type="region of interest" description="Disordered" evidence="1">
    <location>
        <begin position="173"/>
        <end position="192"/>
    </location>
</feature>
<organism evidence="2 3">
    <name type="scientific">Trichonephila inaurata madagascariensis</name>
    <dbReference type="NCBI Taxonomy" id="2747483"/>
    <lineage>
        <taxon>Eukaryota</taxon>
        <taxon>Metazoa</taxon>
        <taxon>Ecdysozoa</taxon>
        <taxon>Arthropoda</taxon>
        <taxon>Chelicerata</taxon>
        <taxon>Arachnida</taxon>
        <taxon>Araneae</taxon>
        <taxon>Araneomorphae</taxon>
        <taxon>Entelegynae</taxon>
        <taxon>Araneoidea</taxon>
        <taxon>Nephilidae</taxon>
        <taxon>Trichonephila</taxon>
        <taxon>Trichonephila inaurata</taxon>
    </lineage>
</organism>
<name>A0A8X6Y2P7_9ARAC</name>
<proteinExistence type="predicted"/>
<gene>
    <name evidence="2" type="primary">AVEN_112021_1</name>
    <name evidence="2" type="ORF">TNIN_122891</name>
</gene>
<evidence type="ECO:0000256" key="1">
    <source>
        <dbReference type="SAM" id="MobiDB-lite"/>
    </source>
</evidence>
<evidence type="ECO:0000313" key="3">
    <source>
        <dbReference type="Proteomes" id="UP000886998"/>
    </source>
</evidence>
<dbReference type="AlphaFoldDB" id="A0A8X6Y2P7"/>